<feature type="region of interest" description="Disordered" evidence="1">
    <location>
        <begin position="31"/>
        <end position="57"/>
    </location>
</feature>
<keyword evidence="2" id="KW-0067">ATP-binding</keyword>
<sequence length="57" mass="6041">MEKLNAQLAQAEEKLGDSELYDQSRKAELTACPATASQRQIRPGRVRNGVAGSPGAA</sequence>
<proteinExistence type="predicted"/>
<accession>A0A376JWI8</accession>
<evidence type="ECO:0000313" key="3">
    <source>
        <dbReference type="Proteomes" id="UP000255201"/>
    </source>
</evidence>
<reference evidence="2 3" key="1">
    <citation type="submission" date="2018-06" db="EMBL/GenBank/DDBJ databases">
        <authorList>
            <consortium name="Pathogen Informatics"/>
            <person name="Doyle S."/>
        </authorList>
    </citation>
    <scope>NUCLEOTIDE SEQUENCE [LARGE SCALE GENOMIC DNA]</scope>
    <source>
        <strain evidence="2 3">NCTC10764</strain>
    </source>
</reference>
<organism evidence="2 3">
    <name type="scientific">Escherichia coli</name>
    <dbReference type="NCBI Taxonomy" id="562"/>
    <lineage>
        <taxon>Bacteria</taxon>
        <taxon>Pseudomonadati</taxon>
        <taxon>Pseudomonadota</taxon>
        <taxon>Gammaproteobacteria</taxon>
        <taxon>Enterobacterales</taxon>
        <taxon>Enterobacteriaceae</taxon>
        <taxon>Escherichia</taxon>
    </lineage>
</organism>
<dbReference type="GO" id="GO:0005524">
    <property type="term" value="F:ATP binding"/>
    <property type="evidence" value="ECO:0007669"/>
    <property type="project" value="UniProtKB-KW"/>
</dbReference>
<protein>
    <submittedName>
        <fullName evidence="2">ABC transporter ATP-binding protein</fullName>
    </submittedName>
</protein>
<evidence type="ECO:0000313" key="2">
    <source>
        <dbReference type="EMBL" id="STE73089.1"/>
    </source>
</evidence>
<keyword evidence="2" id="KW-0547">Nucleotide-binding</keyword>
<dbReference type="Proteomes" id="UP000255201">
    <property type="component" value="Unassembled WGS sequence"/>
</dbReference>
<dbReference type="EMBL" id="UFZL01000002">
    <property type="protein sequence ID" value="STE73089.1"/>
    <property type="molecule type" value="Genomic_DNA"/>
</dbReference>
<gene>
    <name evidence="2" type="primary">yheS_1</name>
    <name evidence="2" type="ORF">NCTC10764_03821</name>
</gene>
<name>A0A376JWI8_ECOLX</name>
<dbReference type="AlphaFoldDB" id="A0A376JWI8"/>
<evidence type="ECO:0000256" key="1">
    <source>
        <dbReference type="SAM" id="MobiDB-lite"/>
    </source>
</evidence>